<comment type="caution">
    <text evidence="2">The sequence shown here is derived from an EMBL/GenBank/DDBJ whole genome shotgun (WGS) entry which is preliminary data.</text>
</comment>
<feature type="region of interest" description="Disordered" evidence="1">
    <location>
        <begin position="179"/>
        <end position="284"/>
    </location>
</feature>
<dbReference type="Proteomes" id="UP000579153">
    <property type="component" value="Unassembled WGS sequence"/>
</dbReference>
<evidence type="ECO:0008006" key="4">
    <source>
        <dbReference type="Google" id="ProtNLM"/>
    </source>
</evidence>
<reference evidence="2 3" key="1">
    <citation type="submission" date="2020-08" db="EMBL/GenBank/DDBJ databases">
        <title>Sequencing the genomes of 1000 actinobacteria strains.</title>
        <authorList>
            <person name="Klenk H.-P."/>
        </authorList>
    </citation>
    <scope>NUCLEOTIDE SEQUENCE [LARGE SCALE GENOMIC DNA]</scope>
    <source>
        <strain evidence="2 3">DSM 45507</strain>
    </source>
</reference>
<sequence length="307" mass="31610">MAVVLPPEAAGMMAMLGPWPNLDEDDVRAEGNAARLAQAASVPAASGADASMRGVQQVYRGEGGASAQAHWARTGGDGGGHLAQAGNAMKLAPAVLDAGASVVSAVKVAAGTQAISTTVAVYKALAFGGAFGVTYATARTLMARRAVGKILHEGGEGTGKVIAPIIRRRITEPMRRVLDNLRRPGGPGGTPALAGAGGRNVPLRPAGHGAPTGPRSVQDGMASMGRNNKKGRSTGGGRGYDTRHAAERKEQRDISDSDVNRTLSEGTKKPGKTPGTSEYEGKDGVVVIRNNSTFKIVTTFRRNRNRG</sequence>
<proteinExistence type="predicted"/>
<feature type="compositionally biased region" description="Basic and acidic residues" evidence="1">
    <location>
        <begin position="240"/>
        <end position="259"/>
    </location>
</feature>
<protein>
    <recommendedName>
        <fullName evidence="4">DUF4258 domain-containing protein</fullName>
    </recommendedName>
</protein>
<name>A0A7W9G1T1_9ACTN</name>
<accession>A0A7W9G1T1</accession>
<gene>
    <name evidence="2" type="ORF">HD596_002346</name>
</gene>
<dbReference type="RefSeq" id="WP_185069254.1">
    <property type="nucleotide sequence ID" value="NZ_JACHMB010000001.1"/>
</dbReference>
<evidence type="ECO:0000313" key="3">
    <source>
        <dbReference type="Proteomes" id="UP000579153"/>
    </source>
</evidence>
<evidence type="ECO:0000256" key="1">
    <source>
        <dbReference type="SAM" id="MobiDB-lite"/>
    </source>
</evidence>
<evidence type="ECO:0000313" key="2">
    <source>
        <dbReference type="EMBL" id="MBB5775590.1"/>
    </source>
</evidence>
<dbReference type="AlphaFoldDB" id="A0A7W9G1T1"/>
<dbReference type="EMBL" id="JACHMB010000001">
    <property type="protein sequence ID" value="MBB5775590.1"/>
    <property type="molecule type" value="Genomic_DNA"/>
</dbReference>
<keyword evidence="3" id="KW-1185">Reference proteome</keyword>
<organism evidence="2 3">
    <name type="scientific">Nonomuraea jabiensis</name>
    <dbReference type="NCBI Taxonomy" id="882448"/>
    <lineage>
        <taxon>Bacteria</taxon>
        <taxon>Bacillati</taxon>
        <taxon>Actinomycetota</taxon>
        <taxon>Actinomycetes</taxon>
        <taxon>Streptosporangiales</taxon>
        <taxon>Streptosporangiaceae</taxon>
        <taxon>Nonomuraea</taxon>
    </lineage>
</organism>